<keyword evidence="1" id="KW-0472">Membrane</keyword>
<protein>
    <submittedName>
        <fullName evidence="2">Uncharacterized protein</fullName>
    </submittedName>
</protein>
<reference evidence="3" key="2">
    <citation type="submission" date="2015-01" db="EMBL/GenBank/DDBJ databases">
        <title>Evolutionary Origins and Diversification of the Mycorrhizal Mutualists.</title>
        <authorList>
            <consortium name="DOE Joint Genome Institute"/>
            <consortium name="Mycorrhizal Genomics Consortium"/>
            <person name="Kohler A."/>
            <person name="Kuo A."/>
            <person name="Nagy L.G."/>
            <person name="Floudas D."/>
            <person name="Copeland A."/>
            <person name="Barry K.W."/>
            <person name="Cichocki N."/>
            <person name="Veneault-Fourrey C."/>
            <person name="LaButti K."/>
            <person name="Lindquist E.A."/>
            <person name="Lipzen A."/>
            <person name="Lundell T."/>
            <person name="Morin E."/>
            <person name="Murat C."/>
            <person name="Riley R."/>
            <person name="Ohm R."/>
            <person name="Sun H."/>
            <person name="Tunlid A."/>
            <person name="Henrissat B."/>
            <person name="Grigoriev I.V."/>
            <person name="Hibbett D.S."/>
            <person name="Martin F."/>
        </authorList>
    </citation>
    <scope>NUCLEOTIDE SEQUENCE [LARGE SCALE GENOMIC DNA]</scope>
    <source>
        <strain evidence="3">UH-Slu-Lm8-n1</strain>
    </source>
</reference>
<gene>
    <name evidence="2" type="ORF">CY34DRAFT_276912</name>
</gene>
<sequence>MAYLSLSCPFQISCPKYVIFRQLFIFFQQFIVCVILIIRTYALYNCDKRLLVWITIICVTLAGGASVGTFGQYATNLNTSPGVGCFETYTVEATTRFGIAWLAILAFELLIFTLTVHRTCKTRGLLRLSLVTRKNILDVIFHDGAMYFGAMTLCNIPNIVMYFYGSGVVRGSLGLATFTSCMSVTLISRLILNLHKSIDSGIVSVPVVRDDDYCLSVFTTRINVQSAIA</sequence>
<feature type="transmembrane region" description="Helical" evidence="1">
    <location>
        <begin position="93"/>
        <end position="116"/>
    </location>
</feature>
<feature type="transmembrane region" description="Helical" evidence="1">
    <location>
        <begin position="171"/>
        <end position="192"/>
    </location>
</feature>
<name>A0A0C9ZR65_9AGAM</name>
<dbReference type="EMBL" id="KN835310">
    <property type="protein sequence ID" value="KIK40230.1"/>
    <property type="molecule type" value="Genomic_DNA"/>
</dbReference>
<feature type="transmembrane region" description="Helical" evidence="1">
    <location>
        <begin position="19"/>
        <end position="38"/>
    </location>
</feature>
<dbReference type="AlphaFoldDB" id="A0A0C9ZR65"/>
<proteinExistence type="predicted"/>
<keyword evidence="1" id="KW-0812">Transmembrane</keyword>
<feature type="transmembrane region" description="Helical" evidence="1">
    <location>
        <begin position="50"/>
        <end position="73"/>
    </location>
</feature>
<dbReference type="HOGENOM" id="CLU_035509_7_0_1"/>
<keyword evidence="3" id="KW-1185">Reference proteome</keyword>
<organism evidence="2 3">
    <name type="scientific">Suillus luteus UH-Slu-Lm8-n1</name>
    <dbReference type="NCBI Taxonomy" id="930992"/>
    <lineage>
        <taxon>Eukaryota</taxon>
        <taxon>Fungi</taxon>
        <taxon>Dikarya</taxon>
        <taxon>Basidiomycota</taxon>
        <taxon>Agaricomycotina</taxon>
        <taxon>Agaricomycetes</taxon>
        <taxon>Agaricomycetidae</taxon>
        <taxon>Boletales</taxon>
        <taxon>Suillineae</taxon>
        <taxon>Suillaceae</taxon>
        <taxon>Suillus</taxon>
    </lineage>
</organism>
<dbReference type="OrthoDB" id="2686513at2759"/>
<dbReference type="STRING" id="930992.A0A0C9ZR65"/>
<feature type="transmembrane region" description="Helical" evidence="1">
    <location>
        <begin position="136"/>
        <end position="165"/>
    </location>
</feature>
<reference evidence="2 3" key="1">
    <citation type="submission" date="2014-04" db="EMBL/GenBank/DDBJ databases">
        <authorList>
            <consortium name="DOE Joint Genome Institute"/>
            <person name="Kuo A."/>
            <person name="Ruytinx J."/>
            <person name="Rineau F."/>
            <person name="Colpaert J."/>
            <person name="Kohler A."/>
            <person name="Nagy L.G."/>
            <person name="Floudas D."/>
            <person name="Copeland A."/>
            <person name="Barry K.W."/>
            <person name="Cichocki N."/>
            <person name="Veneault-Fourrey C."/>
            <person name="LaButti K."/>
            <person name="Lindquist E.A."/>
            <person name="Lipzen A."/>
            <person name="Lundell T."/>
            <person name="Morin E."/>
            <person name="Murat C."/>
            <person name="Sun H."/>
            <person name="Tunlid A."/>
            <person name="Henrissat B."/>
            <person name="Grigoriev I.V."/>
            <person name="Hibbett D.S."/>
            <person name="Martin F."/>
            <person name="Nordberg H.P."/>
            <person name="Cantor M.N."/>
            <person name="Hua S.X."/>
        </authorList>
    </citation>
    <scope>NUCLEOTIDE SEQUENCE [LARGE SCALE GENOMIC DNA]</scope>
    <source>
        <strain evidence="2 3">UH-Slu-Lm8-n1</strain>
    </source>
</reference>
<dbReference type="Proteomes" id="UP000054485">
    <property type="component" value="Unassembled WGS sequence"/>
</dbReference>
<accession>A0A0C9ZR65</accession>
<dbReference type="InParanoid" id="A0A0C9ZR65"/>
<evidence type="ECO:0000256" key="1">
    <source>
        <dbReference type="SAM" id="Phobius"/>
    </source>
</evidence>
<evidence type="ECO:0000313" key="2">
    <source>
        <dbReference type="EMBL" id="KIK40230.1"/>
    </source>
</evidence>
<evidence type="ECO:0000313" key="3">
    <source>
        <dbReference type="Proteomes" id="UP000054485"/>
    </source>
</evidence>
<keyword evidence="1" id="KW-1133">Transmembrane helix</keyword>